<dbReference type="EMBL" id="CAJOBB010023609">
    <property type="protein sequence ID" value="CAF4394287.1"/>
    <property type="molecule type" value="Genomic_DNA"/>
</dbReference>
<feature type="non-terminal residue" evidence="1">
    <location>
        <position position="1"/>
    </location>
</feature>
<gene>
    <name evidence="1" type="ORF">KXQ929_LOCUS50644</name>
</gene>
<accession>A0A820NV80</accession>
<proteinExistence type="predicted"/>
<comment type="caution">
    <text evidence="1">The sequence shown here is derived from an EMBL/GenBank/DDBJ whole genome shotgun (WGS) entry which is preliminary data.</text>
</comment>
<protein>
    <submittedName>
        <fullName evidence="1">Uncharacterized protein</fullName>
    </submittedName>
</protein>
<sequence>DDESYNNNLKDFAQKIRDLANQNAVISSTTVKELLKEFKIEPVEE</sequence>
<organism evidence="1 2">
    <name type="scientific">Adineta steineri</name>
    <dbReference type="NCBI Taxonomy" id="433720"/>
    <lineage>
        <taxon>Eukaryota</taxon>
        <taxon>Metazoa</taxon>
        <taxon>Spiralia</taxon>
        <taxon>Gnathifera</taxon>
        <taxon>Rotifera</taxon>
        <taxon>Eurotatoria</taxon>
        <taxon>Bdelloidea</taxon>
        <taxon>Adinetida</taxon>
        <taxon>Adinetidae</taxon>
        <taxon>Adineta</taxon>
    </lineage>
</organism>
<evidence type="ECO:0000313" key="1">
    <source>
        <dbReference type="EMBL" id="CAF4394287.1"/>
    </source>
</evidence>
<reference evidence="1" key="1">
    <citation type="submission" date="2021-02" db="EMBL/GenBank/DDBJ databases">
        <authorList>
            <person name="Nowell W R."/>
        </authorList>
    </citation>
    <scope>NUCLEOTIDE SEQUENCE</scope>
</reference>
<evidence type="ECO:0000313" key="2">
    <source>
        <dbReference type="Proteomes" id="UP000663868"/>
    </source>
</evidence>
<dbReference type="AlphaFoldDB" id="A0A820NV80"/>
<name>A0A820NV80_9BILA</name>
<dbReference type="Proteomes" id="UP000663868">
    <property type="component" value="Unassembled WGS sequence"/>
</dbReference>